<keyword evidence="1" id="KW-0812">Transmembrane</keyword>
<proteinExistence type="predicted"/>
<accession>Q6LJV3</accession>
<protein>
    <recommendedName>
        <fullName evidence="4">TMhelix containing protein</fullName>
    </recommendedName>
</protein>
<dbReference type="EMBL" id="CR378676">
    <property type="protein sequence ID" value="CAG22427.1"/>
    <property type="molecule type" value="Genomic_DNA"/>
</dbReference>
<evidence type="ECO:0008006" key="4">
    <source>
        <dbReference type="Google" id="ProtNLM"/>
    </source>
</evidence>
<feature type="transmembrane region" description="Helical" evidence="1">
    <location>
        <begin position="60"/>
        <end position="85"/>
    </location>
</feature>
<feature type="transmembrane region" description="Helical" evidence="1">
    <location>
        <begin position="105"/>
        <end position="122"/>
    </location>
</feature>
<organism evidence="2 3">
    <name type="scientific">Photobacterium profundum (strain SS9)</name>
    <dbReference type="NCBI Taxonomy" id="298386"/>
    <lineage>
        <taxon>Bacteria</taxon>
        <taxon>Pseudomonadati</taxon>
        <taxon>Pseudomonadota</taxon>
        <taxon>Gammaproteobacteria</taxon>
        <taxon>Vibrionales</taxon>
        <taxon>Vibrionaceae</taxon>
        <taxon>Photobacterium</taxon>
    </lineage>
</organism>
<evidence type="ECO:0000313" key="2">
    <source>
        <dbReference type="EMBL" id="CAG22427.1"/>
    </source>
</evidence>
<dbReference type="AlphaFoldDB" id="Q6LJV3"/>
<evidence type="ECO:0000256" key="1">
    <source>
        <dbReference type="SAM" id="Phobius"/>
    </source>
</evidence>
<keyword evidence="1" id="KW-0472">Membrane</keyword>
<dbReference type="Proteomes" id="UP000000593">
    <property type="component" value="Chromosome 2"/>
</dbReference>
<keyword evidence="1" id="KW-1133">Transmembrane helix</keyword>
<gene>
    <name evidence="2" type="ordered locus">PBPRB0554</name>
</gene>
<reference evidence="3" key="1">
    <citation type="journal article" date="2005" name="Science">
        <title>Life at depth: Photobacterium profundum genome sequence and expression analysis.</title>
        <authorList>
            <person name="Vezzi A."/>
            <person name="Campanaro S."/>
            <person name="D'Angelo M."/>
            <person name="Simonato F."/>
            <person name="Vitulo N."/>
            <person name="Lauro F.M."/>
            <person name="Cestaro A."/>
            <person name="Malacrida G."/>
            <person name="Simionati B."/>
            <person name="Cannata N."/>
            <person name="Romualdi C."/>
            <person name="Bartlett D.H."/>
            <person name="Valle G."/>
        </authorList>
    </citation>
    <scope>NUCLEOTIDE SEQUENCE [LARGE SCALE GENOMIC DNA]</scope>
    <source>
        <strain evidence="3">ATCC BAA-1253 / SS9</strain>
    </source>
</reference>
<dbReference type="KEGG" id="ppr:PBPRB0554"/>
<sequence>MFGTILSMFISAFSTKAAANTAVDLVRKFSSLDGLTEEQKYKLSIEYINATKHQSPVRRFLATLVGCLWAACVVLWIIFCILGNLFDIKGAITTAGLMFTMVKELAPYVSLILTFYFTMSILNRMKS</sequence>
<name>Q6LJV3_PHOPR</name>
<dbReference type="HOGENOM" id="CLU_1968493_0_0_6"/>
<evidence type="ECO:0000313" key="3">
    <source>
        <dbReference type="Proteomes" id="UP000000593"/>
    </source>
</evidence>
<keyword evidence="3" id="KW-1185">Reference proteome</keyword>